<keyword evidence="1" id="KW-0175">Coiled coil</keyword>
<comment type="caution">
    <text evidence="3">The sequence shown here is derived from an EMBL/GenBank/DDBJ whole genome shotgun (WGS) entry which is preliminary data.</text>
</comment>
<accession>A0A8J6TFN2</accession>
<feature type="coiled-coil region" evidence="1">
    <location>
        <begin position="23"/>
        <end position="50"/>
    </location>
</feature>
<feature type="chain" id="PRO_5035265935" evidence="2">
    <location>
        <begin position="21"/>
        <end position="450"/>
    </location>
</feature>
<evidence type="ECO:0000313" key="4">
    <source>
        <dbReference type="Proteomes" id="UP000614424"/>
    </source>
</evidence>
<dbReference type="AlphaFoldDB" id="A0A8J6TFN2"/>
<sequence length="450" mass="49242">MRKAISLALMALVLSSTAWAADNITLEKQIQELIQQNKLLQERIVNLEKIVGTVGVGEICKITGKAVQPEKDLAQQPSGAAVDSITERLRQVERVIEKSKTDILKDEVESPLGPGKCRAQLGGLIELEAFSRDDFDKSETSDISLSTVQFSLDAYPTDWSHGRLVFLYEEGEGDDHVLVDEGTVTLGNMDTFPATVTVGKKYLPFGSYLTSTISDPLTLDLGETSDSVLQADIQFLGFYGSAYLFNGDISERGEDDKIDAYGAALGLANVIEDFSYDIGVEWISNIGDSDGIGDHLSDTVNGEVEDYVDGFSAHLLMAYGPVNFFAEYVGARQSFKTSELEFRGRGAKPEAWGLEMGYNITLLNREALFSVGYHRTEESLALGLPEERYLVAMSLGIFDNTTLSFEWAHDEDYDDGDFSATCLDDDGAIINCTGSDSDAETVTMQIAVEF</sequence>
<evidence type="ECO:0000256" key="1">
    <source>
        <dbReference type="SAM" id="Coils"/>
    </source>
</evidence>
<dbReference type="Gene3D" id="2.40.160.10">
    <property type="entry name" value="Porin"/>
    <property type="match status" value="1"/>
</dbReference>
<protein>
    <submittedName>
        <fullName evidence="3">LbtU family siderophore porin</fullName>
    </submittedName>
</protein>
<dbReference type="NCBIfam" id="NF033652">
    <property type="entry name" value="LbtU_sider_porin"/>
    <property type="match status" value="1"/>
</dbReference>
<feature type="signal peptide" evidence="2">
    <location>
        <begin position="1"/>
        <end position="20"/>
    </location>
</feature>
<dbReference type="InterPro" id="IPR023614">
    <property type="entry name" value="Porin_dom_sf"/>
</dbReference>
<proteinExistence type="predicted"/>
<organism evidence="3 4">
    <name type="scientific">Candidatus Desulfobia pelagia</name>
    <dbReference type="NCBI Taxonomy" id="2841692"/>
    <lineage>
        <taxon>Bacteria</taxon>
        <taxon>Pseudomonadati</taxon>
        <taxon>Thermodesulfobacteriota</taxon>
        <taxon>Desulfobulbia</taxon>
        <taxon>Desulfobulbales</taxon>
        <taxon>Desulfobulbaceae</taxon>
        <taxon>Candidatus Desulfobia</taxon>
    </lineage>
</organism>
<dbReference type="SUPFAM" id="SSF56935">
    <property type="entry name" value="Porins"/>
    <property type="match status" value="1"/>
</dbReference>
<dbReference type="EMBL" id="JACNJZ010000099">
    <property type="protein sequence ID" value="MBC8317692.1"/>
    <property type="molecule type" value="Genomic_DNA"/>
</dbReference>
<keyword evidence="2" id="KW-0732">Signal</keyword>
<name>A0A8J6TFN2_9BACT</name>
<evidence type="ECO:0000313" key="3">
    <source>
        <dbReference type="EMBL" id="MBC8317692.1"/>
    </source>
</evidence>
<reference evidence="3 4" key="1">
    <citation type="submission" date="2020-08" db="EMBL/GenBank/DDBJ databases">
        <title>Bridging the membrane lipid divide: bacteria of the FCB group superphylum have the potential to synthesize archaeal ether lipids.</title>
        <authorList>
            <person name="Villanueva L."/>
            <person name="Von Meijenfeldt F.A.B."/>
            <person name="Westbye A.B."/>
            <person name="Yadav S."/>
            <person name="Hopmans E.C."/>
            <person name="Dutilh B.E."/>
            <person name="Sinninghe Damste J.S."/>
        </authorList>
    </citation>
    <scope>NUCLEOTIDE SEQUENCE [LARGE SCALE GENOMIC DNA]</scope>
    <source>
        <strain evidence="3">NIOZ-UU47</strain>
    </source>
</reference>
<gene>
    <name evidence="3" type="ORF">H8E41_07275</name>
</gene>
<dbReference type="Proteomes" id="UP000614424">
    <property type="component" value="Unassembled WGS sequence"/>
</dbReference>
<evidence type="ECO:0000256" key="2">
    <source>
        <dbReference type="SAM" id="SignalP"/>
    </source>
</evidence>